<evidence type="ECO:0000313" key="17">
    <source>
        <dbReference type="Proteomes" id="UP000280475"/>
    </source>
</evidence>
<keyword evidence="10 14" id="KW-0408">Iron</keyword>
<dbReference type="InterPro" id="IPR015797">
    <property type="entry name" value="NUDIX_hydrolase-like_dom_sf"/>
</dbReference>
<name>A0A3G5FLA9_TETHA</name>
<dbReference type="GO" id="GO:0046872">
    <property type="term" value="F:metal ion binding"/>
    <property type="evidence" value="ECO:0007669"/>
    <property type="project" value="UniProtKB-UniRule"/>
</dbReference>
<evidence type="ECO:0000256" key="1">
    <source>
        <dbReference type="ARBA" id="ARBA00000843"/>
    </source>
</evidence>
<dbReference type="InterPro" id="IPR003265">
    <property type="entry name" value="HhH-GPD_domain"/>
</dbReference>
<dbReference type="EMBL" id="CP027768">
    <property type="protein sequence ID" value="AYW50928.1"/>
    <property type="molecule type" value="Genomic_DNA"/>
</dbReference>
<dbReference type="RefSeq" id="WP_103892688.1">
    <property type="nucleotide sequence ID" value="NZ_CP027768.1"/>
</dbReference>
<evidence type="ECO:0000256" key="3">
    <source>
        <dbReference type="ARBA" id="ARBA00008343"/>
    </source>
</evidence>
<evidence type="ECO:0000256" key="7">
    <source>
        <dbReference type="ARBA" id="ARBA00022723"/>
    </source>
</evidence>
<dbReference type="PANTHER" id="PTHR42944">
    <property type="entry name" value="ADENINE DNA GLYCOSYLASE"/>
    <property type="match status" value="1"/>
</dbReference>
<dbReference type="InterPro" id="IPR011257">
    <property type="entry name" value="DNA_glycosylase"/>
</dbReference>
<dbReference type="NCBIfam" id="TIGR01084">
    <property type="entry name" value="mutY"/>
    <property type="match status" value="1"/>
</dbReference>
<dbReference type="CDD" id="cd00056">
    <property type="entry name" value="ENDO3c"/>
    <property type="match status" value="1"/>
</dbReference>
<dbReference type="InterPro" id="IPR005760">
    <property type="entry name" value="A/G_AdeGlyc_MutY"/>
</dbReference>
<dbReference type="Pfam" id="PF00730">
    <property type="entry name" value="HhH-GPD"/>
    <property type="match status" value="1"/>
</dbReference>
<comment type="function">
    <text evidence="2">Adenine glycosylase active on G-A mispairs. MutY also corrects error-prone DNA synthesis past GO lesions which are due to the oxidatively damaged form of guanine: 7,8-dihydro-8-oxoguanine (8-oxo-dGTP).</text>
</comment>
<feature type="domain" description="HhH-GPD" evidence="15">
    <location>
        <begin position="46"/>
        <end position="197"/>
    </location>
</feature>
<evidence type="ECO:0000256" key="12">
    <source>
        <dbReference type="ARBA" id="ARBA00023204"/>
    </source>
</evidence>
<evidence type="ECO:0000256" key="14">
    <source>
        <dbReference type="RuleBase" id="RU365096"/>
    </source>
</evidence>
<evidence type="ECO:0000256" key="13">
    <source>
        <dbReference type="ARBA" id="ARBA00023295"/>
    </source>
</evidence>
<dbReference type="Pfam" id="PF14815">
    <property type="entry name" value="NUDIX_4"/>
    <property type="match status" value="1"/>
</dbReference>
<proteinExistence type="inferred from homology"/>
<dbReference type="GO" id="GO:0032357">
    <property type="term" value="F:oxidized purine DNA binding"/>
    <property type="evidence" value="ECO:0007669"/>
    <property type="project" value="TreeGrafter"/>
</dbReference>
<reference evidence="16 17" key="1">
    <citation type="journal article" date="2012" name="Int. J. Syst. Evol. Microbiol.">
        <title>Characterization of Tetragenococcus strains from sugar thick juice reveals a novel species, Tetragenococcus osmophilus sp. nov., and divides Tetragenococcus halophilus into two subspecies, T. halophilus subsp. halophilus subsp. nov. and T. halophilus subsp. flandriensis subsp. nov.</title>
        <authorList>
            <person name="Juste A."/>
            <person name="Van Trappen S."/>
            <person name="Verreth C."/>
            <person name="Cleenwerck I."/>
            <person name="De Vos P."/>
            <person name="Lievens B."/>
            <person name="Willems K.A."/>
        </authorList>
    </citation>
    <scope>NUCLEOTIDE SEQUENCE [LARGE SCALE GENOMIC DNA]</scope>
    <source>
        <strain evidence="16 17">LMG 26042</strain>
    </source>
</reference>
<comment type="similarity">
    <text evidence="3 14">Belongs to the Nth/MutY family.</text>
</comment>
<sequence>MKSKMWDQPTIQAFQASLLDWYYKNKRNLPWRANTDPYKVWISEIMLQQTRVDTVIDYYYRFMEEFPRIQDLAEADEEKLLKVWQGLGYYSRARNLKVAANQIQEDFNGEFPDTVEGIRSLKGIGPYTAGAIASISFGLPEPAIDGNVMRVISRLFGVEEDIAKSSTYKIFDGILRAIISHEHPGDMNQALMEVGATVSTPSAMECPAWLKPFCYACAHDAHDKFPVKTKKAKPKDVYYLAAVIENNAHEHLLIQRPENGLLAKMWHYPLKEVDVKEYQALKQYWQKEDTNQLTLDLVSEDEAPDIFSEWPVVWQKRHLGEVTHTFTHLKWHILIFYGRTQNDFSPENGKWLDEQSFSTLVFPKVQQKIIQQFNKTHKVR</sequence>
<dbReference type="InterPro" id="IPR000445">
    <property type="entry name" value="HhH_motif"/>
</dbReference>
<comment type="catalytic activity">
    <reaction evidence="1 14">
        <text>Hydrolyzes free adenine bases from 7,8-dihydro-8-oxoguanine:adenine mismatched double-stranded DNA, leaving an apurinic site.</text>
        <dbReference type="EC" id="3.2.2.31"/>
    </reaction>
</comment>
<dbReference type="EC" id="3.2.2.31" evidence="4 14"/>
<evidence type="ECO:0000256" key="8">
    <source>
        <dbReference type="ARBA" id="ARBA00022763"/>
    </source>
</evidence>
<keyword evidence="8 14" id="KW-0227">DNA damage</keyword>
<dbReference type="GO" id="GO:0006298">
    <property type="term" value="P:mismatch repair"/>
    <property type="evidence" value="ECO:0007669"/>
    <property type="project" value="TreeGrafter"/>
</dbReference>
<evidence type="ECO:0000256" key="6">
    <source>
        <dbReference type="ARBA" id="ARBA00022485"/>
    </source>
</evidence>
<dbReference type="GO" id="GO:0051539">
    <property type="term" value="F:4 iron, 4 sulfur cluster binding"/>
    <property type="evidence" value="ECO:0007669"/>
    <property type="project" value="UniProtKB-UniRule"/>
</dbReference>
<accession>A0A3G5FLA9</accession>
<protein>
    <recommendedName>
        <fullName evidence="5 14">Adenine DNA glycosylase</fullName>
        <ecNumber evidence="4 14">3.2.2.31</ecNumber>
    </recommendedName>
</protein>
<dbReference type="AlphaFoldDB" id="A0A3G5FLA9"/>
<keyword evidence="12" id="KW-0234">DNA repair</keyword>
<dbReference type="InterPro" id="IPR029119">
    <property type="entry name" value="MutY_C"/>
</dbReference>
<dbReference type="SMART" id="SM00478">
    <property type="entry name" value="ENDO3c"/>
    <property type="match status" value="1"/>
</dbReference>
<dbReference type="GO" id="GO:0000701">
    <property type="term" value="F:purine-specific mismatch base pair DNA N-glycosylase activity"/>
    <property type="evidence" value="ECO:0007669"/>
    <property type="project" value="UniProtKB-EC"/>
</dbReference>
<evidence type="ECO:0000256" key="2">
    <source>
        <dbReference type="ARBA" id="ARBA00002933"/>
    </source>
</evidence>
<gene>
    <name evidence="16" type="primary">mutY</name>
    <name evidence="16" type="ORF">C7H83_10840</name>
</gene>
<evidence type="ECO:0000256" key="10">
    <source>
        <dbReference type="ARBA" id="ARBA00023004"/>
    </source>
</evidence>
<keyword evidence="6" id="KW-0004">4Fe-4S</keyword>
<evidence type="ECO:0000256" key="4">
    <source>
        <dbReference type="ARBA" id="ARBA00012045"/>
    </source>
</evidence>
<dbReference type="Pfam" id="PF00633">
    <property type="entry name" value="HHH"/>
    <property type="match status" value="1"/>
</dbReference>
<dbReference type="FunFam" id="1.10.340.30:FF:000002">
    <property type="entry name" value="Adenine DNA glycosylase"/>
    <property type="match status" value="1"/>
</dbReference>
<dbReference type="InterPro" id="IPR044298">
    <property type="entry name" value="MIG/MutY"/>
</dbReference>
<dbReference type="SUPFAM" id="SSF48150">
    <property type="entry name" value="DNA-glycosylase"/>
    <property type="match status" value="1"/>
</dbReference>
<dbReference type="Gene3D" id="1.10.1670.10">
    <property type="entry name" value="Helix-hairpin-Helix base-excision DNA repair enzymes (C-terminal)"/>
    <property type="match status" value="1"/>
</dbReference>
<dbReference type="PANTHER" id="PTHR42944:SF1">
    <property type="entry name" value="ADENINE DNA GLYCOSYLASE"/>
    <property type="match status" value="1"/>
</dbReference>
<keyword evidence="7" id="KW-0479">Metal-binding</keyword>
<comment type="cofactor">
    <cofactor evidence="14">
        <name>[4Fe-4S] cluster</name>
        <dbReference type="ChEBI" id="CHEBI:49883"/>
    </cofactor>
    <text evidence="14">Binds 1 [4Fe-4S] cluster.</text>
</comment>
<organism evidence="16 17">
    <name type="scientific">Tetragenococcus halophilus</name>
    <name type="common">Pediococcus halophilus</name>
    <dbReference type="NCBI Taxonomy" id="51669"/>
    <lineage>
        <taxon>Bacteria</taxon>
        <taxon>Bacillati</taxon>
        <taxon>Bacillota</taxon>
        <taxon>Bacilli</taxon>
        <taxon>Lactobacillales</taxon>
        <taxon>Enterococcaceae</taxon>
        <taxon>Tetragenococcus</taxon>
    </lineage>
</organism>
<dbReference type="Proteomes" id="UP000280475">
    <property type="component" value="Chromosome"/>
</dbReference>
<evidence type="ECO:0000256" key="11">
    <source>
        <dbReference type="ARBA" id="ARBA00023014"/>
    </source>
</evidence>
<keyword evidence="9" id="KW-0378">Hydrolase</keyword>
<dbReference type="GO" id="GO:0006284">
    <property type="term" value="P:base-excision repair"/>
    <property type="evidence" value="ECO:0007669"/>
    <property type="project" value="UniProtKB-UniRule"/>
</dbReference>
<dbReference type="Gene3D" id="3.90.79.10">
    <property type="entry name" value="Nucleoside Triphosphate Pyrophosphohydrolase"/>
    <property type="match status" value="1"/>
</dbReference>
<dbReference type="SUPFAM" id="SSF55811">
    <property type="entry name" value="Nudix"/>
    <property type="match status" value="1"/>
</dbReference>
<dbReference type="GO" id="GO:0035485">
    <property type="term" value="F:adenine/guanine mispair binding"/>
    <property type="evidence" value="ECO:0007669"/>
    <property type="project" value="TreeGrafter"/>
</dbReference>
<evidence type="ECO:0000259" key="15">
    <source>
        <dbReference type="SMART" id="SM00478"/>
    </source>
</evidence>
<dbReference type="InterPro" id="IPR023170">
    <property type="entry name" value="HhH_base_excis_C"/>
</dbReference>
<keyword evidence="13 14" id="KW-0326">Glycosidase</keyword>
<evidence type="ECO:0000313" key="16">
    <source>
        <dbReference type="EMBL" id="AYW50928.1"/>
    </source>
</evidence>
<evidence type="ECO:0000256" key="9">
    <source>
        <dbReference type="ARBA" id="ARBA00022801"/>
    </source>
</evidence>
<dbReference type="Gene3D" id="1.10.340.30">
    <property type="entry name" value="Hypothetical protein, domain 2"/>
    <property type="match status" value="1"/>
</dbReference>
<evidence type="ECO:0000256" key="5">
    <source>
        <dbReference type="ARBA" id="ARBA00022023"/>
    </source>
</evidence>
<keyword evidence="11" id="KW-0411">Iron-sulfur</keyword>
<dbReference type="GO" id="GO:0034039">
    <property type="term" value="F:8-oxo-7,8-dihydroguanine DNA N-glycosylase activity"/>
    <property type="evidence" value="ECO:0007669"/>
    <property type="project" value="TreeGrafter"/>
</dbReference>
<dbReference type="CDD" id="cd03431">
    <property type="entry name" value="NUDIX_DNA_Glycosylase_C-MutY"/>
    <property type="match status" value="1"/>
</dbReference>